<protein>
    <recommendedName>
        <fullName evidence="2">KfrB domain-containing protein</fullName>
    </recommendedName>
</protein>
<dbReference type="AlphaFoldDB" id="A0A379IAG1"/>
<evidence type="ECO:0000313" key="4">
    <source>
        <dbReference type="Proteomes" id="UP000254331"/>
    </source>
</evidence>
<evidence type="ECO:0000259" key="2">
    <source>
        <dbReference type="Pfam" id="PF18790"/>
    </source>
</evidence>
<dbReference type="RefSeq" id="WP_115370993.1">
    <property type="nucleotide sequence ID" value="NZ_UGTW01000004.1"/>
</dbReference>
<name>A0A379IAG1_PROVU</name>
<accession>A0A379IAG1</accession>
<gene>
    <name evidence="3" type="primary">traB</name>
    <name evidence="3" type="ORF">NCTC10376_04138</name>
</gene>
<reference evidence="3 4" key="1">
    <citation type="submission" date="2018-06" db="EMBL/GenBank/DDBJ databases">
        <authorList>
            <consortium name="Pathogen Informatics"/>
            <person name="Doyle S."/>
        </authorList>
    </citation>
    <scope>NUCLEOTIDE SEQUENCE [LARGE SCALE GENOMIC DNA]</scope>
    <source>
        <strain evidence="3 4">NCTC10376</strain>
    </source>
</reference>
<proteinExistence type="predicted"/>
<organism evidence="3 4">
    <name type="scientific">Proteus vulgaris</name>
    <dbReference type="NCBI Taxonomy" id="585"/>
    <lineage>
        <taxon>Bacteria</taxon>
        <taxon>Pseudomonadati</taxon>
        <taxon>Pseudomonadota</taxon>
        <taxon>Gammaproteobacteria</taxon>
        <taxon>Enterobacterales</taxon>
        <taxon>Morganellaceae</taxon>
        <taxon>Proteus</taxon>
    </lineage>
</organism>
<evidence type="ECO:0000313" key="3">
    <source>
        <dbReference type="EMBL" id="SUD29809.1"/>
    </source>
</evidence>
<feature type="compositionally biased region" description="Basic and acidic residues" evidence="1">
    <location>
        <begin position="129"/>
        <end position="139"/>
    </location>
</feature>
<dbReference type="EMBL" id="UGTW01000004">
    <property type="protein sequence ID" value="SUD29809.1"/>
    <property type="molecule type" value="Genomic_DNA"/>
</dbReference>
<dbReference type="Proteomes" id="UP000254331">
    <property type="component" value="Unassembled WGS sequence"/>
</dbReference>
<dbReference type="InterPro" id="IPR040782">
    <property type="entry name" value="KfrB"/>
</dbReference>
<dbReference type="Pfam" id="PF18790">
    <property type="entry name" value="KfrB"/>
    <property type="match status" value="1"/>
</dbReference>
<feature type="domain" description="KfrB" evidence="2">
    <location>
        <begin position="63"/>
        <end position="119"/>
    </location>
</feature>
<feature type="region of interest" description="Disordered" evidence="1">
    <location>
        <begin position="115"/>
        <end position="139"/>
    </location>
</feature>
<evidence type="ECO:0000256" key="1">
    <source>
        <dbReference type="SAM" id="MobiDB-lite"/>
    </source>
</evidence>
<sequence>MERVMMRPEGSRKVAVLNGSRQLDKVIGGEWVTLKVLPEAGLPTGVYHLDDAQRPPVQREPVSYTGQVLQVDYEKVYQLHGRGIVVHDRSVFRDLEKGGPALAEGQRVTVNYQNGRGAAVGRETGSVARSRERGGGVEL</sequence>